<dbReference type="HAMAP" id="MF_01818">
    <property type="entry name" value="RNase_Z_BN"/>
    <property type="match status" value="1"/>
</dbReference>
<keyword evidence="7 8" id="KW-0862">Zinc</keyword>
<dbReference type="Proteomes" id="UP000264141">
    <property type="component" value="Unassembled WGS sequence"/>
</dbReference>
<comment type="similarity">
    <text evidence="8">Belongs to the RNase Z family.</text>
</comment>
<feature type="binding site" evidence="8">
    <location>
        <position position="141"/>
    </location>
    <ligand>
        <name>Zn(2+)</name>
        <dbReference type="ChEBI" id="CHEBI:29105"/>
        <label>1</label>
        <note>catalytic</note>
    </ligand>
</feature>
<comment type="catalytic activity">
    <reaction evidence="8">
        <text>Endonucleolytic cleavage of RNA, removing extra 3' nucleotides from tRNA precursor, generating 3' termini of tRNAs. A 3'-hydroxy group is left at the tRNA terminus and a 5'-phosphoryl group is left at the trailer molecule.</text>
        <dbReference type="EC" id="3.1.26.11"/>
    </reaction>
</comment>
<organism evidence="10 11">
    <name type="scientific">Anaerolinea thermolimosa</name>
    <dbReference type="NCBI Taxonomy" id="229919"/>
    <lineage>
        <taxon>Bacteria</taxon>
        <taxon>Bacillati</taxon>
        <taxon>Chloroflexota</taxon>
        <taxon>Anaerolineae</taxon>
        <taxon>Anaerolineales</taxon>
        <taxon>Anaerolineaceae</taxon>
        <taxon>Anaerolinea</taxon>
    </lineage>
</organism>
<dbReference type="STRING" id="229919.GCA_001050195_02124"/>
<sequence>MFEIVFLGTSASAPSVRRGLSSQVILHGEHRFLVDCGEGTQRQILAAGIGFKKLNKILITHGHLDHILGLAGLLSTFMRWETIDHLQIFGPRSALERVDDLLTRVVLRGAAPPMALDLIPLLPGKFLEEDDFSITAFPVRHRASESLGYLFEEHSRRPFLAEKADALGIPAGPVRRELVQGRAITLADGRRINPEDVLGEVQRGTRLVHVGDCGETESLVEVVRDADGLVIEATYLEEEREMARQFSHLTARMAAELARKAGVKRLFLTHISRRYREKDILAEAQAIFPETVVVRDLDVYTVRRGEETQAVVSDGSGD</sequence>
<keyword evidence="6 8" id="KW-0378">Hydrolase</keyword>
<dbReference type="CDD" id="cd07717">
    <property type="entry name" value="RNaseZ_ZiPD-like_MBL-fold"/>
    <property type="match status" value="1"/>
</dbReference>
<dbReference type="EMBL" id="DPBP01000022">
    <property type="protein sequence ID" value="HCE17256.1"/>
    <property type="molecule type" value="Genomic_DNA"/>
</dbReference>
<feature type="active site" description="Proton acceptor" evidence="8">
    <location>
        <position position="65"/>
    </location>
</feature>
<dbReference type="GO" id="GO:0008270">
    <property type="term" value="F:zinc ion binding"/>
    <property type="evidence" value="ECO:0007669"/>
    <property type="project" value="UniProtKB-UniRule"/>
</dbReference>
<evidence type="ECO:0000256" key="6">
    <source>
        <dbReference type="ARBA" id="ARBA00022801"/>
    </source>
</evidence>
<dbReference type="InterPro" id="IPR001279">
    <property type="entry name" value="Metallo-B-lactamas"/>
</dbReference>
<dbReference type="Gene3D" id="3.60.15.10">
    <property type="entry name" value="Ribonuclease Z/Hydroxyacylglutathione hydrolase-like"/>
    <property type="match status" value="1"/>
</dbReference>
<feature type="binding site" evidence="8">
    <location>
        <position position="65"/>
    </location>
    <ligand>
        <name>Zn(2+)</name>
        <dbReference type="ChEBI" id="CHEBI:29105"/>
        <label>2</label>
        <note>catalytic</note>
    </ligand>
</feature>
<dbReference type="InterPro" id="IPR036866">
    <property type="entry name" value="RibonucZ/Hydroxyglut_hydro"/>
</dbReference>
<feature type="binding site" evidence="8">
    <location>
        <position position="270"/>
    </location>
    <ligand>
        <name>Zn(2+)</name>
        <dbReference type="ChEBI" id="CHEBI:29105"/>
        <label>2</label>
        <note>catalytic</note>
    </ligand>
</feature>
<evidence type="ECO:0000259" key="9">
    <source>
        <dbReference type="Pfam" id="PF12706"/>
    </source>
</evidence>
<evidence type="ECO:0000256" key="3">
    <source>
        <dbReference type="ARBA" id="ARBA00022722"/>
    </source>
</evidence>
<dbReference type="NCBIfam" id="NF000801">
    <property type="entry name" value="PRK00055.1-3"/>
    <property type="match status" value="1"/>
</dbReference>
<keyword evidence="3 8" id="KW-0540">Nuclease</keyword>
<name>A0A3D1JI09_9CHLR</name>
<feature type="binding site" evidence="8">
    <location>
        <position position="212"/>
    </location>
    <ligand>
        <name>Zn(2+)</name>
        <dbReference type="ChEBI" id="CHEBI:29105"/>
        <label>1</label>
        <note>catalytic</note>
    </ligand>
</feature>
<comment type="subunit">
    <text evidence="1 8">Homodimer.</text>
</comment>
<feature type="binding site" evidence="8">
    <location>
        <position position="66"/>
    </location>
    <ligand>
        <name>Zn(2+)</name>
        <dbReference type="ChEBI" id="CHEBI:29105"/>
        <label>2</label>
        <note>catalytic</note>
    </ligand>
</feature>
<protein>
    <recommendedName>
        <fullName evidence="8">Ribonuclease Z</fullName>
        <shortName evidence="8">RNase Z</shortName>
        <ecNumber evidence="8">3.1.26.11</ecNumber>
    </recommendedName>
    <alternativeName>
        <fullName evidence="8">tRNA 3 endonuclease</fullName>
    </alternativeName>
    <alternativeName>
        <fullName evidence="8">tRNase Z</fullName>
    </alternativeName>
</protein>
<dbReference type="EC" id="3.1.26.11" evidence="8"/>
<gene>
    <name evidence="8" type="primary">rnz</name>
    <name evidence="10" type="ORF">DEQ80_05305</name>
</gene>
<proteinExistence type="inferred from homology"/>
<comment type="caution">
    <text evidence="10">The sequence shown here is derived from an EMBL/GenBank/DDBJ whole genome shotgun (WGS) entry which is preliminary data.</text>
</comment>
<feature type="binding site" evidence="8">
    <location>
        <position position="212"/>
    </location>
    <ligand>
        <name>Zn(2+)</name>
        <dbReference type="ChEBI" id="CHEBI:29105"/>
        <label>2</label>
        <note>catalytic</note>
    </ligand>
</feature>
<evidence type="ECO:0000313" key="11">
    <source>
        <dbReference type="Proteomes" id="UP000264141"/>
    </source>
</evidence>
<evidence type="ECO:0000256" key="1">
    <source>
        <dbReference type="ARBA" id="ARBA00011738"/>
    </source>
</evidence>
<feature type="binding site" evidence="8">
    <location>
        <position position="61"/>
    </location>
    <ligand>
        <name>Zn(2+)</name>
        <dbReference type="ChEBI" id="CHEBI:29105"/>
        <label>1</label>
        <note>catalytic</note>
    </ligand>
</feature>
<reference evidence="10 11" key="1">
    <citation type="journal article" date="2018" name="Nat. Biotechnol.">
        <title>A standardized bacterial taxonomy based on genome phylogeny substantially revises the tree of life.</title>
        <authorList>
            <person name="Parks D.H."/>
            <person name="Chuvochina M."/>
            <person name="Waite D.W."/>
            <person name="Rinke C."/>
            <person name="Skarshewski A."/>
            <person name="Chaumeil P.A."/>
            <person name="Hugenholtz P."/>
        </authorList>
    </citation>
    <scope>NUCLEOTIDE SEQUENCE [LARGE SCALE GENOMIC DNA]</scope>
    <source>
        <strain evidence="10">UBA8781</strain>
    </source>
</reference>
<dbReference type="Pfam" id="PF12706">
    <property type="entry name" value="Lactamase_B_2"/>
    <property type="match status" value="1"/>
</dbReference>
<evidence type="ECO:0000256" key="4">
    <source>
        <dbReference type="ARBA" id="ARBA00022723"/>
    </source>
</evidence>
<dbReference type="PANTHER" id="PTHR46018:SF7">
    <property type="entry name" value="RIBONUCLEASE Z"/>
    <property type="match status" value="1"/>
</dbReference>
<dbReference type="AlphaFoldDB" id="A0A3D1JI09"/>
<dbReference type="PANTHER" id="PTHR46018">
    <property type="entry name" value="ZINC PHOSPHODIESTERASE ELAC PROTEIN 1"/>
    <property type="match status" value="1"/>
</dbReference>
<dbReference type="SUPFAM" id="SSF56281">
    <property type="entry name" value="Metallo-hydrolase/oxidoreductase"/>
    <property type="match status" value="1"/>
</dbReference>
<evidence type="ECO:0000256" key="7">
    <source>
        <dbReference type="ARBA" id="ARBA00022833"/>
    </source>
</evidence>
<evidence type="ECO:0000313" key="10">
    <source>
        <dbReference type="EMBL" id="HCE17256.1"/>
    </source>
</evidence>
<evidence type="ECO:0000256" key="2">
    <source>
        <dbReference type="ARBA" id="ARBA00022694"/>
    </source>
</evidence>
<dbReference type="InterPro" id="IPR013471">
    <property type="entry name" value="RNase_Z/BN"/>
</dbReference>
<dbReference type="Pfam" id="PF23023">
    <property type="entry name" value="Anti-Pycsar_Apyc1"/>
    <property type="match status" value="1"/>
</dbReference>
<keyword evidence="2 8" id="KW-0819">tRNA processing</keyword>
<comment type="function">
    <text evidence="8">Zinc phosphodiesterase, which displays some tRNA 3'-processing endonuclease activity. Probably involved in tRNA maturation, by removing a 3'-trailer from precursor tRNA.</text>
</comment>
<accession>A0A3D1JI09</accession>
<feature type="domain" description="Metallo-beta-lactamase" evidence="9">
    <location>
        <begin position="190"/>
        <end position="271"/>
    </location>
</feature>
<dbReference type="GO" id="GO:0042781">
    <property type="term" value="F:3'-tRNA processing endoribonuclease activity"/>
    <property type="evidence" value="ECO:0007669"/>
    <property type="project" value="UniProtKB-UniRule"/>
</dbReference>
<evidence type="ECO:0000256" key="5">
    <source>
        <dbReference type="ARBA" id="ARBA00022759"/>
    </source>
</evidence>
<feature type="binding site" evidence="8">
    <location>
        <position position="63"/>
    </location>
    <ligand>
        <name>Zn(2+)</name>
        <dbReference type="ChEBI" id="CHEBI:29105"/>
        <label>1</label>
        <note>catalytic</note>
    </ligand>
</feature>
<comment type="cofactor">
    <cofactor evidence="8">
        <name>Zn(2+)</name>
        <dbReference type="ChEBI" id="CHEBI:29105"/>
    </cofactor>
    <text evidence="8">Binds 2 Zn(2+) ions.</text>
</comment>
<evidence type="ECO:0000256" key="8">
    <source>
        <dbReference type="HAMAP-Rule" id="MF_01818"/>
    </source>
</evidence>
<keyword evidence="4 8" id="KW-0479">Metal-binding</keyword>
<keyword evidence="5 8" id="KW-0255">Endonuclease</keyword>